<keyword evidence="4" id="KW-0067">ATP-binding</keyword>
<evidence type="ECO:0000313" key="8">
    <source>
        <dbReference type="Proteomes" id="UP000774570"/>
    </source>
</evidence>
<dbReference type="Proteomes" id="UP000774570">
    <property type="component" value="Unassembled WGS sequence"/>
</dbReference>
<keyword evidence="2" id="KW-0547">Nucleotide-binding</keyword>
<evidence type="ECO:0000259" key="6">
    <source>
        <dbReference type="PROSITE" id="PS50011"/>
    </source>
</evidence>
<accession>A0ABS7G0N8</accession>
<evidence type="ECO:0000313" key="7">
    <source>
        <dbReference type="EMBL" id="MBW8486056.1"/>
    </source>
</evidence>
<evidence type="ECO:0000256" key="3">
    <source>
        <dbReference type="ARBA" id="ARBA00022777"/>
    </source>
</evidence>
<protein>
    <submittedName>
        <fullName evidence="7">Serine/threonine protein kinase</fullName>
    </submittedName>
</protein>
<proteinExistence type="predicted"/>
<evidence type="ECO:0000256" key="5">
    <source>
        <dbReference type="SAM" id="MobiDB-lite"/>
    </source>
</evidence>
<dbReference type="InterPro" id="IPR008271">
    <property type="entry name" value="Ser/Thr_kinase_AS"/>
</dbReference>
<evidence type="ECO:0000256" key="4">
    <source>
        <dbReference type="ARBA" id="ARBA00022840"/>
    </source>
</evidence>
<feature type="domain" description="Protein kinase" evidence="6">
    <location>
        <begin position="18"/>
        <end position="266"/>
    </location>
</feature>
<dbReference type="GO" id="GO:0004674">
    <property type="term" value="F:protein serine/threonine kinase activity"/>
    <property type="evidence" value="ECO:0007669"/>
    <property type="project" value="UniProtKB-KW"/>
</dbReference>
<dbReference type="Gene3D" id="3.30.200.20">
    <property type="entry name" value="Phosphorylase Kinase, domain 1"/>
    <property type="match status" value="1"/>
</dbReference>
<dbReference type="PROSITE" id="PS00108">
    <property type="entry name" value="PROTEIN_KINASE_ST"/>
    <property type="match status" value="1"/>
</dbReference>
<evidence type="ECO:0000256" key="1">
    <source>
        <dbReference type="ARBA" id="ARBA00022679"/>
    </source>
</evidence>
<dbReference type="Pfam" id="PF00069">
    <property type="entry name" value="Pkinase"/>
    <property type="match status" value="1"/>
</dbReference>
<dbReference type="PROSITE" id="PS50011">
    <property type="entry name" value="PROTEIN_KINASE_DOM"/>
    <property type="match status" value="1"/>
</dbReference>
<dbReference type="PANTHER" id="PTHR43289">
    <property type="entry name" value="MITOGEN-ACTIVATED PROTEIN KINASE KINASE KINASE 20-RELATED"/>
    <property type="match status" value="1"/>
</dbReference>
<dbReference type="InterPro" id="IPR000719">
    <property type="entry name" value="Prot_kinase_dom"/>
</dbReference>
<sequence>MTSVRPLLPSDPASLGAYDLLGRLGEGGQSVVYLGRDPGGRTAAVKLLRAQFVDDPEWRDRFRRELGMIERVAGFCTAQVLDADVDGERPYVVSEYVRGPSLTGLVSAQGPRTGTDLDRLAIGTITALTAIHRAGVLHRDFKPSNVLMGPDGPRVIDFGIARVLGPAATRASGVVGTPSYMAPEQVTDLELGTAVDVFTWAATILYAATGEHPFGNDTISAVFGRILYQDPDVSVLPEPLRGLVARCLSKEPGERPVAQQILLDLLGEEAAPGERPDQVLTTGAELAGPDRGTLLLDGADRPDPPGGRSRRIPWRAAAAAIPVLALLCGAAAWAVAGGSPRHRGAPARPDAPALAPPPAQAAAARDAAAAVRAVLSFHYDRFDADVAAAHARVTGRYRTEYDKELARGNWRARLRDGRSAVAAEVVDTGVAAAAPGRVTVVAYVERTVTSAGTDPDVLKDPFRVTMLAQRGAWRLDTLSILDADAVPAAGADPWPGDAARGALAAAARAATGGAADRTAVETALRPGAAGDRAGALAVVAACDPTACTIDDPVVVHRLELRRENGAWRVLSDAALNKAKPKPAGRG</sequence>
<dbReference type="InterPro" id="IPR011009">
    <property type="entry name" value="Kinase-like_dom_sf"/>
</dbReference>
<dbReference type="EMBL" id="JAIBOA010000020">
    <property type="protein sequence ID" value="MBW8486056.1"/>
    <property type="molecule type" value="Genomic_DNA"/>
</dbReference>
<gene>
    <name evidence="7" type="ORF">K1Y72_27015</name>
</gene>
<keyword evidence="1" id="KW-0808">Transferase</keyword>
<keyword evidence="3 7" id="KW-0418">Kinase</keyword>
<evidence type="ECO:0000256" key="2">
    <source>
        <dbReference type="ARBA" id="ARBA00022741"/>
    </source>
</evidence>
<dbReference type="Gene3D" id="1.10.510.10">
    <property type="entry name" value="Transferase(Phosphotransferase) domain 1"/>
    <property type="match status" value="1"/>
</dbReference>
<dbReference type="PANTHER" id="PTHR43289:SF34">
    <property type="entry name" value="SERINE_THREONINE-PROTEIN KINASE YBDM-RELATED"/>
    <property type="match status" value="1"/>
</dbReference>
<comment type="caution">
    <text evidence="7">The sequence shown here is derived from an EMBL/GenBank/DDBJ whole genome shotgun (WGS) entry which is preliminary data.</text>
</comment>
<dbReference type="CDD" id="cd14014">
    <property type="entry name" value="STKc_PknB_like"/>
    <property type="match status" value="1"/>
</dbReference>
<feature type="region of interest" description="Disordered" evidence="5">
    <location>
        <begin position="338"/>
        <end position="359"/>
    </location>
</feature>
<keyword evidence="7" id="KW-0723">Serine/threonine-protein kinase</keyword>
<keyword evidence="8" id="KW-1185">Reference proteome</keyword>
<reference evidence="7 8" key="1">
    <citation type="submission" date="2021-07" db="EMBL/GenBank/DDBJ databases">
        <title>Actinomadura sp. PM05-2 isolated from lichen.</title>
        <authorList>
            <person name="Somphong A."/>
            <person name="Phongsopitanun W."/>
            <person name="Tanasupawat S."/>
            <person name="Peongsungnone V."/>
        </authorList>
    </citation>
    <scope>NUCLEOTIDE SEQUENCE [LARGE SCALE GENOMIC DNA]</scope>
    <source>
        <strain evidence="7 8">PM05-2</strain>
    </source>
</reference>
<name>A0ABS7G0N8_9ACTN</name>
<dbReference type="SUPFAM" id="SSF56112">
    <property type="entry name" value="Protein kinase-like (PK-like)"/>
    <property type="match status" value="1"/>
</dbReference>
<dbReference type="RefSeq" id="WP_220169290.1">
    <property type="nucleotide sequence ID" value="NZ_JAIBOA010000020.1"/>
</dbReference>
<organism evidence="7 8">
    <name type="scientific">Actinomadura parmotrematis</name>
    <dbReference type="NCBI Taxonomy" id="2864039"/>
    <lineage>
        <taxon>Bacteria</taxon>
        <taxon>Bacillati</taxon>
        <taxon>Actinomycetota</taxon>
        <taxon>Actinomycetes</taxon>
        <taxon>Streptosporangiales</taxon>
        <taxon>Thermomonosporaceae</taxon>
        <taxon>Actinomadura</taxon>
    </lineage>
</organism>